<comment type="caution">
    <text evidence="1">The sequence shown here is derived from an EMBL/GenBank/DDBJ whole genome shotgun (WGS) entry which is preliminary data.</text>
</comment>
<dbReference type="RefSeq" id="WP_189621196.1">
    <property type="nucleotide sequence ID" value="NZ_BMZA01000007.1"/>
</dbReference>
<proteinExistence type="predicted"/>
<sequence length="186" mass="20054">MTRSRRLFPAALLPLAAAGCSPTALRELERLLNSRDSATAALAQWCAARGIAAPPRIVAQPVVGDDAPLPSDARRLLSVPETASLGYRHVRLACGDVILSEAHNWFVPARLTDDMNAALATTNTPFGTVVAPLHFTRERLDTRRGREEGCPPGTVLAQRALLRRPDGQPISLVVECYQEDALVRSG</sequence>
<dbReference type="PROSITE" id="PS51257">
    <property type="entry name" value="PROKAR_LIPOPROTEIN"/>
    <property type="match status" value="1"/>
</dbReference>
<evidence type="ECO:0000313" key="2">
    <source>
        <dbReference type="Proteomes" id="UP000648075"/>
    </source>
</evidence>
<keyword evidence="2" id="KW-1185">Reference proteome</keyword>
<dbReference type="Gene3D" id="3.40.1410.10">
    <property type="entry name" value="Chorismate lyase-like"/>
    <property type="match status" value="1"/>
</dbReference>
<dbReference type="EMBL" id="BMZA01000007">
    <property type="protein sequence ID" value="GGZ06203.1"/>
    <property type="molecule type" value="Genomic_DNA"/>
</dbReference>
<reference evidence="1" key="1">
    <citation type="journal article" date="2014" name="Int. J. Syst. Evol. Microbiol.">
        <title>Complete genome sequence of Corynebacterium casei LMG S-19264T (=DSM 44701T), isolated from a smear-ripened cheese.</title>
        <authorList>
            <consortium name="US DOE Joint Genome Institute (JGI-PGF)"/>
            <person name="Walter F."/>
            <person name="Albersmeier A."/>
            <person name="Kalinowski J."/>
            <person name="Ruckert C."/>
        </authorList>
    </citation>
    <scope>NUCLEOTIDE SEQUENCE</scope>
    <source>
        <strain evidence="1">KCTC 32255</strain>
    </source>
</reference>
<accession>A0A918PGE2</accession>
<dbReference type="SUPFAM" id="SSF64288">
    <property type="entry name" value="Chorismate lyase-like"/>
    <property type="match status" value="1"/>
</dbReference>
<evidence type="ECO:0000313" key="1">
    <source>
        <dbReference type="EMBL" id="GGZ06203.1"/>
    </source>
</evidence>
<protein>
    <recommendedName>
        <fullName evidence="3">Chorismate lyase</fullName>
    </recommendedName>
</protein>
<gene>
    <name evidence="1" type="ORF">GCM10011614_21390</name>
</gene>
<organism evidence="1 2">
    <name type="scientific">Novosphingobium colocasiae</name>
    <dbReference type="NCBI Taxonomy" id="1256513"/>
    <lineage>
        <taxon>Bacteria</taxon>
        <taxon>Pseudomonadati</taxon>
        <taxon>Pseudomonadota</taxon>
        <taxon>Alphaproteobacteria</taxon>
        <taxon>Sphingomonadales</taxon>
        <taxon>Sphingomonadaceae</taxon>
        <taxon>Novosphingobium</taxon>
    </lineage>
</organism>
<dbReference type="AlphaFoldDB" id="A0A918PGE2"/>
<name>A0A918PGE2_9SPHN</name>
<dbReference type="Proteomes" id="UP000648075">
    <property type="component" value="Unassembled WGS sequence"/>
</dbReference>
<dbReference type="InterPro" id="IPR028978">
    <property type="entry name" value="Chorismate_lyase_/UTRA_dom_sf"/>
</dbReference>
<reference evidence="1" key="2">
    <citation type="submission" date="2020-09" db="EMBL/GenBank/DDBJ databases">
        <authorList>
            <person name="Sun Q."/>
            <person name="Kim S."/>
        </authorList>
    </citation>
    <scope>NUCLEOTIDE SEQUENCE</scope>
    <source>
        <strain evidence="1">KCTC 32255</strain>
    </source>
</reference>
<evidence type="ECO:0008006" key="3">
    <source>
        <dbReference type="Google" id="ProtNLM"/>
    </source>
</evidence>